<dbReference type="Pfam" id="PF12899">
    <property type="entry name" value="Glyco_hydro_100"/>
    <property type="match status" value="1"/>
</dbReference>
<evidence type="ECO:0000313" key="8">
    <source>
        <dbReference type="EMBL" id="KAB2056485.1"/>
    </source>
</evidence>
<keyword evidence="3 6" id="KW-0378">Hydrolase</keyword>
<keyword evidence="4 6" id="KW-0119">Carbohydrate metabolism</keyword>
<dbReference type="PANTHER" id="PTHR31916">
    <property type="match status" value="1"/>
</dbReference>
<evidence type="ECO:0000256" key="5">
    <source>
        <dbReference type="ARBA" id="ARBA00023295"/>
    </source>
</evidence>
<organism evidence="8 9">
    <name type="scientific">Gossypium barbadense</name>
    <name type="common">Sea Island cotton</name>
    <name type="synonym">Hibiscus barbadensis</name>
    <dbReference type="NCBI Taxonomy" id="3634"/>
    <lineage>
        <taxon>Eukaryota</taxon>
        <taxon>Viridiplantae</taxon>
        <taxon>Streptophyta</taxon>
        <taxon>Embryophyta</taxon>
        <taxon>Tracheophyta</taxon>
        <taxon>Spermatophyta</taxon>
        <taxon>Magnoliopsida</taxon>
        <taxon>eudicotyledons</taxon>
        <taxon>Gunneridae</taxon>
        <taxon>Pentapetalae</taxon>
        <taxon>rosids</taxon>
        <taxon>malvids</taxon>
        <taxon>Malvales</taxon>
        <taxon>Malvaceae</taxon>
        <taxon>Malvoideae</taxon>
        <taxon>Gossypium</taxon>
    </lineage>
</organism>
<reference evidence="9" key="1">
    <citation type="journal article" date="2020" name="Nat. Genet.">
        <title>Genomic diversifications of five Gossypium allopolyploid species and their impact on cotton improvement.</title>
        <authorList>
            <person name="Chen Z.J."/>
            <person name="Sreedasyam A."/>
            <person name="Ando A."/>
            <person name="Song Q."/>
            <person name="De Santiago L.M."/>
            <person name="Hulse-Kemp A.M."/>
            <person name="Ding M."/>
            <person name="Ye W."/>
            <person name="Kirkbride R.C."/>
            <person name="Jenkins J."/>
            <person name="Plott C."/>
            <person name="Lovell J."/>
            <person name="Lin Y.M."/>
            <person name="Vaughn R."/>
            <person name="Liu B."/>
            <person name="Simpson S."/>
            <person name="Scheffler B.E."/>
            <person name="Wen L."/>
            <person name="Saski C.A."/>
            <person name="Grover C.E."/>
            <person name="Hu G."/>
            <person name="Conover J.L."/>
            <person name="Carlson J.W."/>
            <person name="Shu S."/>
            <person name="Boston L.B."/>
            <person name="Williams M."/>
            <person name="Peterson D.G."/>
            <person name="McGee K."/>
            <person name="Jones D.C."/>
            <person name="Wendel J.F."/>
            <person name="Stelly D.M."/>
            <person name="Grimwood J."/>
            <person name="Schmutz J."/>
        </authorList>
    </citation>
    <scope>NUCLEOTIDE SEQUENCE [LARGE SCALE GENOMIC DNA]</scope>
    <source>
        <strain evidence="9">cv. 3-79</strain>
    </source>
</reference>
<evidence type="ECO:0000256" key="1">
    <source>
        <dbReference type="ARBA" id="ARBA00000094"/>
    </source>
</evidence>
<proteinExistence type="inferred from homology"/>
<sequence>MSSFTSLNFLEVTNEAGAAPRPPSSTPFSEDSEKEVEASSGKEVEPVDSLNLIDLQQKEERTTLIEEQLSETLEKESDQVSEKSSDFIVFRKCKFAENSLPSQEKNIFKDDGVSEYVEKPSSGSLETDNVKSTNNGKASLESREGGTSYTRKEKCQDSVGNEESYTSQEENESTEKPEEKLKKTVRVHSNENISDNTSVAHTSLKSCASVGTGFEKNFELNSILSAIRSNGFLEGSAENGAMVEEAWETIQKSYVYYKGKPVGTLAAMDPTAEALNYNQVFVRDFVPSGLACLMRSASAGGDPVIVKNFLLKTLHLQGWEKRIDNFTLGEGVMPASFKVLYDSHRQKETLAADFGGSAIGRVAPVDSGFWWIILLRSYTKCTQDYTLSEMPEVQRGMKLILNLCLSDGFDTFPTLLCAAGCSMIDRRMVSHSVILNLSFDSSVMLKPERDGKELIERINNRITALSYHIQKYYWLDFTQLNNIYRYKTEEYSHTAVNNFNVIPESIPDWVFDFMPLRGGYLIGNVSPARTDFRWFLVGNCIAILSSLVTPAQATAIMDLIEERWEDLIGEMPLKIVYPALEGHDWRTVTGFDPKNTRWSYHNGGTWPALIWLLTAACIKTGRPQIAKRAIELTEQRLSKNGWPEYYDGKSGRYVGKQTRKYQTWSISGYLVAKLMIENPANLPIISLEDEKRISKPKLTRSISF</sequence>
<feature type="region of interest" description="Disordered" evidence="7">
    <location>
        <begin position="118"/>
        <end position="181"/>
    </location>
</feature>
<protein>
    <recommendedName>
        <fullName evidence="6">Alkaline/neutral invertase</fullName>
        <ecNumber evidence="6">3.2.1.26</ecNumber>
    </recommendedName>
</protein>
<comment type="similarity">
    <text evidence="2 6">Belongs to the glycosyl hydrolase 100 family.</text>
</comment>
<dbReference type="GO" id="GO:0033926">
    <property type="term" value="F:endo-alpha-N-acetylgalactosaminidase activity"/>
    <property type="evidence" value="ECO:0007669"/>
    <property type="project" value="UniProtKB-UniRule"/>
</dbReference>
<dbReference type="GO" id="GO:0004575">
    <property type="term" value="F:sucrose alpha-glucosidase activity"/>
    <property type="evidence" value="ECO:0007669"/>
    <property type="project" value="TreeGrafter"/>
</dbReference>
<feature type="compositionally biased region" description="Basic and acidic residues" evidence="7">
    <location>
        <begin position="35"/>
        <end position="45"/>
    </location>
</feature>
<dbReference type="EMBL" id="CM018212">
    <property type="protein sequence ID" value="KAB2056485.1"/>
    <property type="molecule type" value="Genomic_DNA"/>
</dbReference>
<comment type="catalytic activity">
    <reaction evidence="1 6">
        <text>Hydrolysis of terminal non-reducing beta-D-fructofuranoside residues in beta-D-fructofuranosides.</text>
        <dbReference type="EC" id="3.2.1.26"/>
    </reaction>
</comment>
<dbReference type="Gene3D" id="1.50.10.10">
    <property type="match status" value="1"/>
</dbReference>
<dbReference type="GO" id="GO:0005987">
    <property type="term" value="P:sucrose catabolic process"/>
    <property type="evidence" value="ECO:0007669"/>
    <property type="project" value="TreeGrafter"/>
</dbReference>
<dbReference type="InterPro" id="IPR024746">
    <property type="entry name" value="Glyco_hydro_100"/>
</dbReference>
<evidence type="ECO:0000256" key="3">
    <source>
        <dbReference type="ARBA" id="ARBA00022801"/>
    </source>
</evidence>
<keyword evidence="9" id="KW-1185">Reference proteome</keyword>
<evidence type="ECO:0000256" key="4">
    <source>
        <dbReference type="ARBA" id="ARBA00023277"/>
    </source>
</evidence>
<dbReference type="InterPro" id="IPR012341">
    <property type="entry name" value="6hp_glycosidase-like_sf"/>
</dbReference>
<keyword evidence="5 6" id="KW-0326">Glycosidase</keyword>
<dbReference type="FunFam" id="1.50.10.10:FF:000001">
    <property type="entry name" value="probable alkaline/neutral invertase B"/>
    <property type="match status" value="1"/>
</dbReference>
<dbReference type="PANTHER" id="PTHR31916:SF37">
    <property type="entry name" value="ALKALINE_NEUTRAL INVERTASE"/>
    <property type="match status" value="1"/>
</dbReference>
<dbReference type="SUPFAM" id="SSF48208">
    <property type="entry name" value="Six-hairpin glycosidases"/>
    <property type="match status" value="1"/>
</dbReference>
<feature type="region of interest" description="Disordered" evidence="7">
    <location>
        <begin position="12"/>
        <end position="48"/>
    </location>
</feature>
<dbReference type="EC" id="3.2.1.26" evidence="6"/>
<gene>
    <name evidence="8" type="ORF">ES319_A11G105500v1</name>
</gene>
<dbReference type="OrthoDB" id="1655280at2759"/>
<comment type="function">
    <text evidence="6">Invertase that cleaves sucrose into glucose and fructose.</text>
</comment>
<dbReference type="AlphaFoldDB" id="A0A5J5TL67"/>
<evidence type="ECO:0000256" key="6">
    <source>
        <dbReference type="RuleBase" id="RU367047"/>
    </source>
</evidence>
<name>A0A5J5TL67_GOSBA</name>
<evidence type="ECO:0000256" key="7">
    <source>
        <dbReference type="SAM" id="MobiDB-lite"/>
    </source>
</evidence>
<evidence type="ECO:0000256" key="2">
    <source>
        <dbReference type="ARBA" id="ARBA00007671"/>
    </source>
</evidence>
<feature type="compositionally biased region" description="Polar residues" evidence="7">
    <location>
        <begin position="121"/>
        <end position="137"/>
    </location>
</feature>
<dbReference type="InterPro" id="IPR008928">
    <property type="entry name" value="6-hairpin_glycosidase_sf"/>
</dbReference>
<feature type="compositionally biased region" description="Polar residues" evidence="7">
    <location>
        <begin position="158"/>
        <end position="168"/>
    </location>
</feature>
<dbReference type="Proteomes" id="UP000327439">
    <property type="component" value="Chromosome A11"/>
</dbReference>
<accession>A0A5J5TL67</accession>
<feature type="compositionally biased region" description="Basic and acidic residues" evidence="7">
    <location>
        <begin position="140"/>
        <end position="156"/>
    </location>
</feature>
<evidence type="ECO:0000313" key="9">
    <source>
        <dbReference type="Proteomes" id="UP000327439"/>
    </source>
</evidence>